<dbReference type="Gene3D" id="3.90.1170.50">
    <property type="entry name" value="Aldehyde oxidase/xanthine dehydrogenase, a/b hammerhead"/>
    <property type="match status" value="1"/>
</dbReference>
<organism evidence="2 3">
    <name type="scientific">Massilia terrae</name>
    <dbReference type="NCBI Taxonomy" id="1811224"/>
    <lineage>
        <taxon>Bacteria</taxon>
        <taxon>Pseudomonadati</taxon>
        <taxon>Pseudomonadota</taxon>
        <taxon>Betaproteobacteria</taxon>
        <taxon>Burkholderiales</taxon>
        <taxon>Oxalobacteraceae</taxon>
        <taxon>Telluria group</taxon>
        <taxon>Massilia</taxon>
    </lineage>
</organism>
<dbReference type="InterPro" id="IPR046867">
    <property type="entry name" value="AldOxase/xan_DH_MoCoBD2"/>
</dbReference>
<proteinExistence type="predicted"/>
<dbReference type="InterPro" id="IPR008274">
    <property type="entry name" value="AldOxase/xan_DH_MoCoBD1"/>
</dbReference>
<dbReference type="Gene3D" id="3.30.365.10">
    <property type="entry name" value="Aldehyde oxidase/xanthine dehydrogenase, molybdopterin binding domain"/>
    <property type="match status" value="4"/>
</dbReference>
<sequence>MNGPLNRSRRRFVQTAGALVVSFSLDPALLLAQPQKAGKPALPGSLKNEPMLDAWIRIDADGSITVFTGKAELGQGIKTALLQVAAEELVVAPARLTLVTADTARTPDEKYTAGSHSMQDSGTAIRNAAAQVREILVGLASQRLNAQPATLQLADGVISGGGRRIGYGELVSGQTLHVAATGKAPLRPPETHTVIGKPLQRVDIPAKVSGGQAYVQDLRLPNMVHARVVRPPGPGAQLVSVDVSKAARMPGVIKVVRDGRYLAVIAQREYQAVKAAAALAAAVAWQETGALPPQADIVKFVRTSPSEDSVILQQGASGVAGTRIEASYSKPFQLHASIGPSCAVAQNVDGKYTVWTHSQGVFPLRDALAELLAVTPDVVHCIHIEGSGCYGHNGADDVAADAALLAHALPGRPIRVQWMREDEHGWEPLGPPMLAHAAATVSNGRIVDWAYEVWSPPHNARPGKAGNLLPATLLAQPIAPPPARPIPQPEGGGDRNAVPLYTLPSARVTSHFIAKPPLRTSALRSLGAYCNVFAIESFMDELARAAGLDPLAFRSAHLQDPRALEVLRVATDSFGWRDYPRMRGRGRGLAFARYKNLGAYAAIALEVEVARDTGFVRITRAVAAVDAGEIVNPDGIRTQIEGGILQSCSWTLCEEVSFNANTVTSRDWGSYPILRFPQMPDEVKVHLVDRPGQPFLGTGEAAQGPAAAAIANAFADATGVRLRDLPLSRSRVRTALATRT</sequence>
<dbReference type="SMART" id="SM01008">
    <property type="entry name" value="Ald_Xan_dh_C"/>
    <property type="match status" value="1"/>
</dbReference>
<dbReference type="Pfam" id="PF02738">
    <property type="entry name" value="MoCoBD_1"/>
    <property type="match status" value="2"/>
</dbReference>
<dbReference type="InterPro" id="IPR006311">
    <property type="entry name" value="TAT_signal"/>
</dbReference>
<evidence type="ECO:0000313" key="2">
    <source>
        <dbReference type="EMBL" id="MCS0657649.1"/>
    </source>
</evidence>
<dbReference type="PROSITE" id="PS51318">
    <property type="entry name" value="TAT"/>
    <property type="match status" value="1"/>
</dbReference>
<accession>A0ABT2CUY1</accession>
<dbReference type="Pfam" id="PF01315">
    <property type="entry name" value="Ald_Xan_dh_C"/>
    <property type="match status" value="1"/>
</dbReference>
<evidence type="ECO:0000313" key="3">
    <source>
        <dbReference type="Proteomes" id="UP001204621"/>
    </source>
</evidence>
<dbReference type="InterPro" id="IPR052516">
    <property type="entry name" value="N-heterocyclic_Hydroxylase"/>
</dbReference>
<keyword evidence="3" id="KW-1185">Reference proteome</keyword>
<gene>
    <name evidence="2" type="ORF">NX778_06170</name>
</gene>
<dbReference type="PIRSF" id="PIRSF036389">
    <property type="entry name" value="IOR_B"/>
    <property type="match status" value="1"/>
</dbReference>
<comment type="caution">
    <text evidence="2">The sequence shown here is derived from an EMBL/GenBank/DDBJ whole genome shotgun (WGS) entry which is preliminary data.</text>
</comment>
<protein>
    <submittedName>
        <fullName evidence="2">Molybdopterin-dependent oxidoreductase</fullName>
    </submittedName>
</protein>
<dbReference type="EMBL" id="JANUGU010000001">
    <property type="protein sequence ID" value="MCS0657649.1"/>
    <property type="molecule type" value="Genomic_DNA"/>
</dbReference>
<dbReference type="Proteomes" id="UP001204621">
    <property type="component" value="Unassembled WGS sequence"/>
</dbReference>
<dbReference type="InterPro" id="IPR012368">
    <property type="entry name" value="OxRdtase_Mopterin-bd_su_IorB"/>
</dbReference>
<dbReference type="SUPFAM" id="SSF56003">
    <property type="entry name" value="Molybdenum cofactor-binding domain"/>
    <property type="match status" value="2"/>
</dbReference>
<dbReference type="PANTHER" id="PTHR47495">
    <property type="entry name" value="ALDEHYDE DEHYDROGENASE"/>
    <property type="match status" value="1"/>
</dbReference>
<reference evidence="2 3" key="1">
    <citation type="submission" date="2022-08" db="EMBL/GenBank/DDBJ databases">
        <title>Reclassification of Massilia species as members of the genera Telluria, Duganella, Pseudoduganella, Mokoshia gen. nov. and Zemynaea gen. nov. using orthogonal and non-orthogonal genome-based approaches.</title>
        <authorList>
            <person name="Bowman J.P."/>
        </authorList>
    </citation>
    <scope>NUCLEOTIDE SEQUENCE [LARGE SCALE GENOMIC DNA]</scope>
    <source>
        <strain evidence="2 3">JCM 31606</strain>
    </source>
</reference>
<feature type="domain" description="Aldehyde oxidase/xanthine dehydrogenase a/b hammerhead" evidence="1">
    <location>
        <begin position="209"/>
        <end position="289"/>
    </location>
</feature>
<evidence type="ECO:0000259" key="1">
    <source>
        <dbReference type="SMART" id="SM01008"/>
    </source>
</evidence>
<dbReference type="RefSeq" id="WP_258810791.1">
    <property type="nucleotide sequence ID" value="NZ_JANUGU010000001.1"/>
</dbReference>
<dbReference type="InterPro" id="IPR037165">
    <property type="entry name" value="AldOxase/xan_DH_Mopterin-bd_sf"/>
</dbReference>
<name>A0ABT2CUY1_9BURK</name>
<dbReference type="InterPro" id="IPR000674">
    <property type="entry name" value="Ald_Oxase/Xan_DH_a/b"/>
</dbReference>
<dbReference type="PANTHER" id="PTHR47495:SF1">
    <property type="entry name" value="BLL3820 PROTEIN"/>
    <property type="match status" value="1"/>
</dbReference>
<dbReference type="Pfam" id="PF20256">
    <property type="entry name" value="MoCoBD_2"/>
    <property type="match status" value="2"/>
</dbReference>